<feature type="transmembrane region" description="Helical" evidence="1">
    <location>
        <begin position="48"/>
        <end position="66"/>
    </location>
</feature>
<dbReference type="AlphaFoldDB" id="A0AAV2S8I9"/>
<feature type="transmembrane region" description="Helical" evidence="1">
    <location>
        <begin position="345"/>
        <end position="364"/>
    </location>
</feature>
<keyword evidence="1" id="KW-0812">Transmembrane</keyword>
<feature type="transmembrane region" description="Helical" evidence="1">
    <location>
        <begin position="370"/>
        <end position="391"/>
    </location>
</feature>
<evidence type="ECO:0000256" key="1">
    <source>
        <dbReference type="SAM" id="Phobius"/>
    </source>
</evidence>
<feature type="transmembrane region" description="Helical" evidence="1">
    <location>
        <begin position="314"/>
        <end position="333"/>
    </location>
</feature>
<feature type="transmembrane region" description="Helical" evidence="1">
    <location>
        <begin position="442"/>
        <end position="464"/>
    </location>
</feature>
<organism evidence="2 3">
    <name type="scientific">Meganyctiphanes norvegica</name>
    <name type="common">Northern krill</name>
    <name type="synonym">Thysanopoda norvegica</name>
    <dbReference type="NCBI Taxonomy" id="48144"/>
    <lineage>
        <taxon>Eukaryota</taxon>
        <taxon>Metazoa</taxon>
        <taxon>Ecdysozoa</taxon>
        <taxon>Arthropoda</taxon>
        <taxon>Crustacea</taxon>
        <taxon>Multicrustacea</taxon>
        <taxon>Malacostraca</taxon>
        <taxon>Eumalacostraca</taxon>
        <taxon>Eucarida</taxon>
        <taxon>Euphausiacea</taxon>
        <taxon>Euphausiidae</taxon>
        <taxon>Meganyctiphanes</taxon>
    </lineage>
</organism>
<protein>
    <recommendedName>
        <fullName evidence="4">XK-related protein</fullName>
    </recommendedName>
</protein>
<evidence type="ECO:0000313" key="3">
    <source>
        <dbReference type="Proteomes" id="UP001497623"/>
    </source>
</evidence>
<dbReference type="Proteomes" id="UP001497623">
    <property type="component" value="Unassembled WGS sequence"/>
</dbReference>
<evidence type="ECO:0000313" key="2">
    <source>
        <dbReference type="EMBL" id="CAL4174354.1"/>
    </source>
</evidence>
<sequence length="518" mass="58969">MSVKYEAVALVAVSILELVLYVCHLGLDIGTIAYYFHDGWPHILRRPTFAVGVGLAISLVTWIPLLNGVIAKNSWHRYSWKIWTIQLLTLSVPVVMLIEKIKLALEALTENDTTKSKKKLIKANLALNHQIKAVCEDYQNPPNATYKSCISDEDVQAFQVMGESSASNNVQTPTSSASISISNQPVMGLSTYLMTAYSVLIRSQKVLFYQMTESSAGNLIDVKTCNKKDDFDLPNRVLSESGAVICNDTHYYAQFNNNATTSTVLLVKRTSNKKYAYIETDYTKLIWWHSILSFTLKLYGLFQIWYYYPGAVTSLMVLSPILSGLIWLLVYRWSRDSWAVFSVRLPIKFTFWMCRILVLCAVATNNTTYAVLLFIIGKFASSSALCFYLAFMKMRKNNVMLLDPVERYLFETKNDFLLQLVEGIIYSIAGFFFAEYSYNKVMGAAVAIFTITTQVGGLLWLWFFRKWKKFHWDFQNPAILLQQLKNIEKEREIVYTNISNNNLTSVLVNGSESNPSEA</sequence>
<comment type="caution">
    <text evidence="2">The sequence shown here is derived from an EMBL/GenBank/DDBJ whole genome shotgun (WGS) entry which is preliminary data.</text>
</comment>
<gene>
    <name evidence="2" type="ORF">MNOR_LOCUS34491</name>
</gene>
<keyword evidence="1" id="KW-1133">Transmembrane helix</keyword>
<keyword evidence="3" id="KW-1185">Reference proteome</keyword>
<reference evidence="2 3" key="1">
    <citation type="submission" date="2024-05" db="EMBL/GenBank/DDBJ databases">
        <authorList>
            <person name="Wallberg A."/>
        </authorList>
    </citation>
    <scope>NUCLEOTIDE SEQUENCE [LARGE SCALE GENOMIC DNA]</scope>
</reference>
<keyword evidence="1" id="KW-0472">Membrane</keyword>
<feature type="transmembrane region" description="Helical" evidence="1">
    <location>
        <begin position="416"/>
        <end position="436"/>
    </location>
</feature>
<evidence type="ECO:0008006" key="4">
    <source>
        <dbReference type="Google" id="ProtNLM"/>
    </source>
</evidence>
<proteinExistence type="predicted"/>
<accession>A0AAV2S8I9</accession>
<feature type="transmembrane region" description="Helical" evidence="1">
    <location>
        <begin position="12"/>
        <end position="36"/>
    </location>
</feature>
<feature type="transmembrane region" description="Helical" evidence="1">
    <location>
        <begin position="285"/>
        <end position="308"/>
    </location>
</feature>
<dbReference type="EMBL" id="CAXKWB010053374">
    <property type="protein sequence ID" value="CAL4174354.1"/>
    <property type="molecule type" value="Genomic_DNA"/>
</dbReference>
<name>A0AAV2S8I9_MEGNR</name>